<evidence type="ECO:0000313" key="1">
    <source>
        <dbReference type="EMBL" id="KAH3794593.1"/>
    </source>
</evidence>
<gene>
    <name evidence="1" type="ORF">DPMN_148130</name>
</gene>
<accession>A0A9D4FBW7</accession>
<proteinExistence type="predicted"/>
<name>A0A9D4FBW7_DREPO</name>
<protein>
    <submittedName>
        <fullName evidence="1">Uncharacterized protein</fullName>
    </submittedName>
</protein>
<keyword evidence="2" id="KW-1185">Reference proteome</keyword>
<evidence type="ECO:0000313" key="2">
    <source>
        <dbReference type="Proteomes" id="UP000828390"/>
    </source>
</evidence>
<dbReference type="EMBL" id="JAIWYP010000007">
    <property type="protein sequence ID" value="KAH3794593.1"/>
    <property type="molecule type" value="Genomic_DNA"/>
</dbReference>
<dbReference type="PANTHER" id="PTHR14187:SF5">
    <property type="entry name" value="HEAT SHOCK 70 KDA PROTEIN 12A"/>
    <property type="match status" value="1"/>
</dbReference>
<organism evidence="1 2">
    <name type="scientific">Dreissena polymorpha</name>
    <name type="common">Zebra mussel</name>
    <name type="synonym">Mytilus polymorpha</name>
    <dbReference type="NCBI Taxonomy" id="45954"/>
    <lineage>
        <taxon>Eukaryota</taxon>
        <taxon>Metazoa</taxon>
        <taxon>Spiralia</taxon>
        <taxon>Lophotrochozoa</taxon>
        <taxon>Mollusca</taxon>
        <taxon>Bivalvia</taxon>
        <taxon>Autobranchia</taxon>
        <taxon>Heteroconchia</taxon>
        <taxon>Euheterodonta</taxon>
        <taxon>Imparidentia</taxon>
        <taxon>Neoheterodontei</taxon>
        <taxon>Myida</taxon>
        <taxon>Dreissenoidea</taxon>
        <taxon>Dreissenidae</taxon>
        <taxon>Dreissena</taxon>
    </lineage>
</organism>
<dbReference type="AlphaFoldDB" id="A0A9D4FBW7"/>
<comment type="caution">
    <text evidence="1">The sequence shown here is derived from an EMBL/GenBank/DDBJ whole genome shotgun (WGS) entry which is preliminary data.</text>
</comment>
<reference evidence="1" key="1">
    <citation type="journal article" date="2019" name="bioRxiv">
        <title>The Genome of the Zebra Mussel, Dreissena polymorpha: A Resource for Invasive Species Research.</title>
        <authorList>
            <person name="McCartney M.A."/>
            <person name="Auch B."/>
            <person name="Kono T."/>
            <person name="Mallez S."/>
            <person name="Zhang Y."/>
            <person name="Obille A."/>
            <person name="Becker A."/>
            <person name="Abrahante J.E."/>
            <person name="Garbe J."/>
            <person name="Badalamenti J.P."/>
            <person name="Herman A."/>
            <person name="Mangelson H."/>
            <person name="Liachko I."/>
            <person name="Sullivan S."/>
            <person name="Sone E.D."/>
            <person name="Koren S."/>
            <person name="Silverstein K.A.T."/>
            <person name="Beckman K.B."/>
            <person name="Gohl D.M."/>
        </authorList>
    </citation>
    <scope>NUCLEOTIDE SEQUENCE</scope>
    <source>
        <strain evidence="1">Duluth1</strain>
        <tissue evidence="1">Whole animal</tissue>
    </source>
</reference>
<sequence length="75" mass="8637">MMIEDETGKLLPALKVFALSVRYMMDNIIHMCKQQISGIDQDDINRVLTVPAIWNDQAKHFMRLAALEVILKTSY</sequence>
<dbReference type="Gene3D" id="3.30.420.40">
    <property type="match status" value="1"/>
</dbReference>
<reference evidence="1" key="2">
    <citation type="submission" date="2020-11" db="EMBL/GenBank/DDBJ databases">
        <authorList>
            <person name="McCartney M.A."/>
            <person name="Auch B."/>
            <person name="Kono T."/>
            <person name="Mallez S."/>
            <person name="Becker A."/>
            <person name="Gohl D.M."/>
            <person name="Silverstein K.A.T."/>
            <person name="Koren S."/>
            <person name="Bechman K.B."/>
            <person name="Herman A."/>
            <person name="Abrahante J.E."/>
            <person name="Garbe J."/>
        </authorList>
    </citation>
    <scope>NUCLEOTIDE SEQUENCE</scope>
    <source>
        <strain evidence="1">Duluth1</strain>
        <tissue evidence="1">Whole animal</tissue>
    </source>
</reference>
<dbReference type="Proteomes" id="UP000828390">
    <property type="component" value="Unassembled WGS sequence"/>
</dbReference>
<dbReference type="PANTHER" id="PTHR14187">
    <property type="entry name" value="ALPHA KINASE/ELONGATION FACTOR 2 KINASE"/>
    <property type="match status" value="1"/>
</dbReference>